<dbReference type="PANTHER" id="PTHR35333:SF3">
    <property type="entry name" value="BETA-LACTAMASE-TYPE TRANSPEPTIDASE FOLD CONTAINING PROTEIN"/>
    <property type="match status" value="1"/>
</dbReference>
<keyword evidence="6" id="KW-1185">Reference proteome</keyword>
<accession>A0A840YZR2</accession>
<organism evidence="5 6">
    <name type="scientific">Stakelama sediminis</name>
    <dbReference type="NCBI Taxonomy" id="463200"/>
    <lineage>
        <taxon>Bacteria</taxon>
        <taxon>Pseudomonadati</taxon>
        <taxon>Pseudomonadota</taxon>
        <taxon>Alphaproteobacteria</taxon>
        <taxon>Sphingomonadales</taxon>
        <taxon>Sphingomonadaceae</taxon>
        <taxon>Stakelama</taxon>
    </lineage>
</organism>
<comment type="caution">
    <text evidence="5">The sequence shown here is derived from an EMBL/GenBank/DDBJ whole genome shotgun (WGS) entry which is preliminary data.</text>
</comment>
<dbReference type="InterPro" id="IPR045155">
    <property type="entry name" value="Beta-lactam_cat"/>
</dbReference>
<feature type="domain" description="Beta-lactamase class A catalytic" evidence="4">
    <location>
        <begin position="90"/>
        <end position="348"/>
    </location>
</feature>
<dbReference type="InterPro" id="IPR012338">
    <property type="entry name" value="Beta-lactam/transpept-like"/>
</dbReference>
<keyword evidence="5" id="KW-0378">Hydrolase</keyword>
<dbReference type="PANTHER" id="PTHR35333">
    <property type="entry name" value="BETA-LACTAMASE"/>
    <property type="match status" value="1"/>
</dbReference>
<dbReference type="Gene3D" id="3.40.710.10">
    <property type="entry name" value="DD-peptidase/beta-lactamase superfamily"/>
    <property type="match status" value="1"/>
</dbReference>
<evidence type="ECO:0000256" key="3">
    <source>
        <dbReference type="ARBA" id="ARBA00012865"/>
    </source>
</evidence>
<evidence type="ECO:0000256" key="2">
    <source>
        <dbReference type="ARBA" id="ARBA00009009"/>
    </source>
</evidence>
<dbReference type="GO" id="GO:0030655">
    <property type="term" value="P:beta-lactam antibiotic catabolic process"/>
    <property type="evidence" value="ECO:0007669"/>
    <property type="project" value="InterPro"/>
</dbReference>
<dbReference type="InterPro" id="IPR000871">
    <property type="entry name" value="Beta-lactam_class-A"/>
</dbReference>
<evidence type="ECO:0000256" key="1">
    <source>
        <dbReference type="ARBA" id="ARBA00001526"/>
    </source>
</evidence>
<dbReference type="GO" id="GO:0046677">
    <property type="term" value="P:response to antibiotic"/>
    <property type="evidence" value="ECO:0007669"/>
    <property type="project" value="InterPro"/>
</dbReference>
<sequence>MTSFLNSGNAGRAILLAAVAPLGLIGCGVHQAHAPVVAQASAHEHKPFVATPPYSVAVPVPPPAAKPAAAPAALVESVKTLGRNFDGIVGISVRNIDEGWAVESNGDRPMPQQSVSKLWVAMTVLDLRDQGKISLNDPITLTKADMTLFHQPVAALIGKDGYSTTVGRLMHRALTTSDNTANDKLLWLAGGPSAVRAFLAKRHLDNIRFGPGERLLQSKTAGLTWQQSYSQGRNFYQARAALPMSVRRDAFQTYIANPPDGAGAAAVTNALMRLKKGQLLSAASTSWLVSTLQDSRTGKNRLHGAVPGDWVFGHKTGTGQDLNGKTAGYNDVAILTAPNGESYAVAVMIGETARTIPQRWTLMHGVVNAVVAANRDDGIRMASATNGTGTNRGSD</sequence>
<proteinExistence type="inferred from homology"/>
<dbReference type="SUPFAM" id="SSF56601">
    <property type="entry name" value="beta-lactamase/transpeptidase-like"/>
    <property type="match status" value="1"/>
</dbReference>
<name>A0A840YZR2_9SPHN</name>
<evidence type="ECO:0000313" key="5">
    <source>
        <dbReference type="EMBL" id="MBB5719105.1"/>
    </source>
</evidence>
<evidence type="ECO:0000259" key="4">
    <source>
        <dbReference type="Pfam" id="PF13354"/>
    </source>
</evidence>
<reference evidence="5 6" key="1">
    <citation type="submission" date="2020-08" db="EMBL/GenBank/DDBJ databases">
        <title>Genomic Encyclopedia of Type Strains, Phase IV (KMG-IV): sequencing the most valuable type-strain genomes for metagenomic binning, comparative biology and taxonomic classification.</title>
        <authorList>
            <person name="Goeker M."/>
        </authorList>
    </citation>
    <scope>NUCLEOTIDE SEQUENCE [LARGE SCALE GENOMIC DNA]</scope>
    <source>
        <strain evidence="5 6">DSM 27203</strain>
    </source>
</reference>
<dbReference type="AlphaFoldDB" id="A0A840YZR2"/>
<protein>
    <recommendedName>
        <fullName evidence="3">beta-lactamase</fullName>
        <ecNumber evidence="3">3.5.2.6</ecNumber>
    </recommendedName>
</protein>
<dbReference type="Proteomes" id="UP000554342">
    <property type="component" value="Unassembled WGS sequence"/>
</dbReference>
<dbReference type="Pfam" id="PF13354">
    <property type="entry name" value="Beta-lactamase2"/>
    <property type="match status" value="1"/>
</dbReference>
<dbReference type="GO" id="GO:0008800">
    <property type="term" value="F:beta-lactamase activity"/>
    <property type="evidence" value="ECO:0007669"/>
    <property type="project" value="UniProtKB-EC"/>
</dbReference>
<dbReference type="EMBL" id="JACIJI010000003">
    <property type="protein sequence ID" value="MBB5719105.1"/>
    <property type="molecule type" value="Genomic_DNA"/>
</dbReference>
<dbReference type="EC" id="3.5.2.6" evidence="3"/>
<dbReference type="RefSeq" id="WP_343043104.1">
    <property type="nucleotide sequence ID" value="NZ_BAABIF010000012.1"/>
</dbReference>
<gene>
    <name evidence="5" type="ORF">FHR23_002043</name>
</gene>
<evidence type="ECO:0000313" key="6">
    <source>
        <dbReference type="Proteomes" id="UP000554342"/>
    </source>
</evidence>
<comment type="similarity">
    <text evidence="2">Belongs to the class-A beta-lactamase family.</text>
</comment>
<comment type="catalytic activity">
    <reaction evidence="1">
        <text>a beta-lactam + H2O = a substituted beta-amino acid</text>
        <dbReference type="Rhea" id="RHEA:20401"/>
        <dbReference type="ChEBI" id="CHEBI:15377"/>
        <dbReference type="ChEBI" id="CHEBI:35627"/>
        <dbReference type="ChEBI" id="CHEBI:140347"/>
        <dbReference type="EC" id="3.5.2.6"/>
    </reaction>
</comment>